<organism evidence="2 3">
    <name type="scientific">Streptomyces tropicalis</name>
    <dbReference type="NCBI Taxonomy" id="3034234"/>
    <lineage>
        <taxon>Bacteria</taxon>
        <taxon>Bacillati</taxon>
        <taxon>Actinomycetota</taxon>
        <taxon>Actinomycetes</taxon>
        <taxon>Kitasatosporales</taxon>
        <taxon>Streptomycetaceae</taxon>
        <taxon>Streptomyces</taxon>
    </lineage>
</organism>
<evidence type="ECO:0000313" key="3">
    <source>
        <dbReference type="Proteomes" id="UP001221150"/>
    </source>
</evidence>
<dbReference type="InterPro" id="IPR013823">
    <property type="entry name" value="Ribosomal_bL12_C"/>
</dbReference>
<protein>
    <submittedName>
        <fullName evidence="2">Ribosomal protein L7/L12</fullName>
    </submittedName>
</protein>
<comment type="caution">
    <text evidence="2">The sequence shown here is derived from an EMBL/GenBank/DDBJ whole genome shotgun (WGS) entry which is preliminary data.</text>
</comment>
<gene>
    <name evidence="2" type="ORF">P3H78_31145</name>
</gene>
<name>A0ABT6AGL7_9ACTN</name>
<dbReference type="EMBL" id="JARJBB010000035">
    <property type="protein sequence ID" value="MDF3302990.1"/>
    <property type="molecule type" value="Genomic_DNA"/>
</dbReference>
<accession>A0ABT6AGL7</accession>
<dbReference type="Gene3D" id="3.30.1390.10">
    <property type="match status" value="1"/>
</dbReference>
<evidence type="ECO:0000259" key="1">
    <source>
        <dbReference type="Pfam" id="PF00542"/>
    </source>
</evidence>
<feature type="domain" description="Large ribosomal subunit protein bL12 C-terminal" evidence="1">
    <location>
        <begin position="63"/>
        <end position="89"/>
    </location>
</feature>
<proteinExistence type="predicted"/>
<dbReference type="SUPFAM" id="SSF54736">
    <property type="entry name" value="ClpS-like"/>
    <property type="match status" value="1"/>
</dbReference>
<sequence>MDTMVLLMTSVVLVAVVGNEVRSSRTDRRLERIERKLDLVLEHLGLRLEVPRVDEVQGLVREGKRIEAIKVYREATGAGLKEAKEAVDRLG</sequence>
<keyword evidence="2" id="KW-0689">Ribosomal protein</keyword>
<reference evidence="2 3" key="1">
    <citation type="submission" date="2023-03" db="EMBL/GenBank/DDBJ databases">
        <title>Draft genome sequence of Streptomyces sp. K1PA1 isolated from peat swamp forest in Thailand.</title>
        <authorList>
            <person name="Klaysubun C."/>
            <person name="Duangmal K."/>
        </authorList>
    </citation>
    <scope>NUCLEOTIDE SEQUENCE [LARGE SCALE GENOMIC DNA]</scope>
    <source>
        <strain evidence="2 3">K1PA1</strain>
    </source>
</reference>
<dbReference type="RefSeq" id="WP_276112536.1">
    <property type="nucleotide sequence ID" value="NZ_JARJBB010000035.1"/>
</dbReference>
<keyword evidence="2" id="KW-0687">Ribonucleoprotein</keyword>
<dbReference type="InterPro" id="IPR014719">
    <property type="entry name" value="Ribosomal_bL12_C/ClpS-like"/>
</dbReference>
<dbReference type="GO" id="GO:0005840">
    <property type="term" value="C:ribosome"/>
    <property type="evidence" value="ECO:0007669"/>
    <property type="project" value="UniProtKB-KW"/>
</dbReference>
<evidence type="ECO:0000313" key="2">
    <source>
        <dbReference type="EMBL" id="MDF3302990.1"/>
    </source>
</evidence>
<dbReference type="Pfam" id="PF00542">
    <property type="entry name" value="Ribosomal_L12"/>
    <property type="match status" value="1"/>
</dbReference>
<dbReference type="Proteomes" id="UP001221150">
    <property type="component" value="Unassembled WGS sequence"/>
</dbReference>
<keyword evidence="3" id="KW-1185">Reference proteome</keyword>